<dbReference type="PANTHER" id="PTHR40132">
    <property type="entry name" value="PRE-MRNA-SPLICING FACTOR 38B"/>
    <property type="match status" value="1"/>
</dbReference>
<evidence type="ECO:0008006" key="4">
    <source>
        <dbReference type="Google" id="ProtNLM"/>
    </source>
</evidence>
<accession>A0ABQ0CYI6</accession>
<gene>
    <name evidence="2" type="primary">g6743</name>
    <name evidence="2" type="ORF">EsDP_00006743</name>
</gene>
<comment type="caution">
    <text evidence="2">The sequence shown here is derived from an EMBL/GenBank/DDBJ whole genome shotgun (WGS) entry which is preliminary data.</text>
</comment>
<protein>
    <recommendedName>
        <fullName evidence="4">Pre-mRNA-splicing factor 38B</fullName>
    </recommendedName>
</protein>
<feature type="region of interest" description="Disordered" evidence="1">
    <location>
        <begin position="108"/>
        <end position="280"/>
    </location>
</feature>
<sequence>MSNDELLTDDYVAGLLAQDAKDCSLKYSAMGMEALRDKKKPSSMLKPNTRFLRHIIKDTDTHNKALLAKEAAESKARLKDLEYAEGLKRRRSSPNSRDIITRQLGAIQAILGGKKRPRGDEDRETPRPRTADDGKDGHGSRGSKRGSDLFGRGGDKRHHGRLSERDYDQKDTVSERDKQKKSRRRRYAASSSSSDDDDDKDRRRRSRRDRSRSPRWHRSSRSPDERRRKHRHRSRGQFQTRRASFDREPKPTLSREKEDSDPLEDFIGPPPPPKYRGRGMIGGAAALDRRFSESYDPKLDVRMEDEGDPWDDAVESFRDRQKMLLNQDQRLKDAGFTAEQIQRAKGSDEKKELDVVWSKAGEKREWDEGKGIAVESGDDGDGDDKISLAKRPTLFSEEL</sequence>
<name>A0ABQ0CYI6_9HYPO</name>
<evidence type="ECO:0000313" key="3">
    <source>
        <dbReference type="Proteomes" id="UP001562357"/>
    </source>
</evidence>
<dbReference type="PANTHER" id="PTHR40132:SF1">
    <property type="entry name" value="PRE-MRNA-SPLICING FACTOR 38B"/>
    <property type="match status" value="1"/>
</dbReference>
<feature type="compositionally biased region" description="Basic and acidic residues" evidence="1">
    <location>
        <begin position="161"/>
        <end position="178"/>
    </location>
</feature>
<keyword evidence="3" id="KW-1185">Reference proteome</keyword>
<feature type="compositionally biased region" description="Basic residues" evidence="1">
    <location>
        <begin position="202"/>
        <end position="220"/>
    </location>
</feature>
<feature type="region of interest" description="Disordered" evidence="1">
    <location>
        <begin position="368"/>
        <end position="399"/>
    </location>
</feature>
<organism evidence="2 3">
    <name type="scientific">Epichloe bromicola</name>
    <dbReference type="NCBI Taxonomy" id="79588"/>
    <lineage>
        <taxon>Eukaryota</taxon>
        <taxon>Fungi</taxon>
        <taxon>Dikarya</taxon>
        <taxon>Ascomycota</taxon>
        <taxon>Pezizomycotina</taxon>
        <taxon>Sordariomycetes</taxon>
        <taxon>Hypocreomycetidae</taxon>
        <taxon>Hypocreales</taxon>
        <taxon>Clavicipitaceae</taxon>
        <taxon>Epichloe</taxon>
    </lineage>
</organism>
<evidence type="ECO:0000256" key="1">
    <source>
        <dbReference type="SAM" id="MobiDB-lite"/>
    </source>
</evidence>
<reference evidence="3" key="1">
    <citation type="submission" date="2024-06" db="EMBL/GenBank/DDBJ databases">
        <title>Draft Genome Sequences of Epichloe bromicola Strains Isolated from Elymus ciliaris.</title>
        <authorList>
            <consortium name="Epichloe bromicola genome sequencing consortium"/>
            <person name="Miura A."/>
            <person name="Imano S."/>
            <person name="Ashida A."/>
            <person name="Sato I."/>
            <person name="Chiba S."/>
            <person name="Tanaka A."/>
            <person name="Camagna M."/>
            <person name="Takemoto D."/>
        </authorList>
    </citation>
    <scope>NUCLEOTIDE SEQUENCE [LARGE SCALE GENOMIC DNA]</scope>
    <source>
        <strain evidence="3">DP</strain>
    </source>
</reference>
<feature type="compositionally biased region" description="Basic and acidic residues" evidence="1">
    <location>
        <begin position="118"/>
        <end position="139"/>
    </location>
</feature>
<feature type="compositionally biased region" description="Basic and acidic residues" evidence="1">
    <location>
        <begin position="243"/>
        <end position="260"/>
    </location>
</feature>
<evidence type="ECO:0000313" key="2">
    <source>
        <dbReference type="EMBL" id="GAB0138508.1"/>
    </source>
</evidence>
<proteinExistence type="predicted"/>
<dbReference type="Proteomes" id="UP001562357">
    <property type="component" value="Unassembled WGS sequence"/>
</dbReference>
<dbReference type="EMBL" id="BAAFGZ010000428">
    <property type="protein sequence ID" value="GAB0138508.1"/>
    <property type="molecule type" value="Genomic_DNA"/>
</dbReference>